<dbReference type="InterPro" id="IPR036691">
    <property type="entry name" value="Endo/exonu/phosph_ase_sf"/>
</dbReference>
<accession>A0ABY4S465</accession>
<protein>
    <submittedName>
        <fullName evidence="3">Endonuclease/exonuclease/phosphatase family protein</fullName>
    </submittedName>
</protein>
<dbReference type="GO" id="GO:0004519">
    <property type="term" value="F:endonuclease activity"/>
    <property type="evidence" value="ECO:0007669"/>
    <property type="project" value="UniProtKB-KW"/>
</dbReference>
<keyword evidence="3" id="KW-0540">Nuclease</keyword>
<reference evidence="3" key="1">
    <citation type="submission" date="2022-05" db="EMBL/GenBank/DDBJ databases">
        <title>An RpoN-dependent PEP-CTERM gene is involved in floc formation of an Aquincola tertiaricarbonis strain.</title>
        <authorList>
            <person name="Qiu D."/>
            <person name="Xia M."/>
        </authorList>
    </citation>
    <scope>NUCLEOTIDE SEQUENCE</scope>
    <source>
        <strain evidence="3">RN12</strain>
    </source>
</reference>
<feature type="domain" description="Endonuclease/exonuclease/phosphatase" evidence="2">
    <location>
        <begin position="94"/>
        <end position="297"/>
    </location>
</feature>
<dbReference type="Proteomes" id="UP001056201">
    <property type="component" value="Chromosome 1"/>
</dbReference>
<dbReference type="EMBL" id="CP097635">
    <property type="protein sequence ID" value="URI06498.1"/>
    <property type="molecule type" value="Genomic_DNA"/>
</dbReference>
<sequence>MATALPLWRRQSWWVRIFDFPRLQMAGLLVLCLLLHGLLVPHSAAAWVLRGLMLLALGLQVWRILPYTRLARQQVLATTAAQPDQPLRLLFANVLQPQHHHEGLLQVIADADPDVVLALETDDWWQQALSPLQRSHPHTVLLPQDNTYGMLLYSRLPLHDVEVSYLVEDDVPSIHATVRLAGGQPVRLHCLHPRPPAPAEHPDSVPRDAELLVVGKAIQADPTPTVVMGDLNDVAWSHTSSLFRRISGLLDPRCGRGFYNTFHAAHWLIRYPLDHFFHSNHFKLVEFKRLPRFGSDHFPVYIHLSCEPEAQAVQPEAKANQADRQEAAEKINASA</sequence>
<feature type="region of interest" description="Disordered" evidence="1">
    <location>
        <begin position="313"/>
        <end position="335"/>
    </location>
</feature>
<dbReference type="InterPro" id="IPR005135">
    <property type="entry name" value="Endo/exonuclease/phosphatase"/>
</dbReference>
<dbReference type="Gene3D" id="3.60.10.10">
    <property type="entry name" value="Endonuclease/exonuclease/phosphatase"/>
    <property type="match status" value="1"/>
</dbReference>
<organism evidence="3 4">
    <name type="scientific">Aquincola tertiaricarbonis</name>
    <dbReference type="NCBI Taxonomy" id="391953"/>
    <lineage>
        <taxon>Bacteria</taxon>
        <taxon>Pseudomonadati</taxon>
        <taxon>Pseudomonadota</taxon>
        <taxon>Betaproteobacteria</taxon>
        <taxon>Burkholderiales</taxon>
        <taxon>Sphaerotilaceae</taxon>
        <taxon>Aquincola</taxon>
    </lineage>
</organism>
<evidence type="ECO:0000256" key="1">
    <source>
        <dbReference type="SAM" id="MobiDB-lite"/>
    </source>
</evidence>
<evidence type="ECO:0000313" key="3">
    <source>
        <dbReference type="EMBL" id="URI06498.1"/>
    </source>
</evidence>
<evidence type="ECO:0000313" key="4">
    <source>
        <dbReference type="Proteomes" id="UP001056201"/>
    </source>
</evidence>
<proteinExistence type="predicted"/>
<dbReference type="SUPFAM" id="SSF56219">
    <property type="entry name" value="DNase I-like"/>
    <property type="match status" value="1"/>
</dbReference>
<keyword evidence="4" id="KW-1185">Reference proteome</keyword>
<keyword evidence="3" id="KW-0255">Endonuclease</keyword>
<name>A0ABY4S465_AQUTE</name>
<keyword evidence="3" id="KW-0378">Hydrolase</keyword>
<gene>
    <name evidence="3" type="ORF">MW290_11315</name>
</gene>
<evidence type="ECO:0000259" key="2">
    <source>
        <dbReference type="Pfam" id="PF03372"/>
    </source>
</evidence>
<dbReference type="Pfam" id="PF03372">
    <property type="entry name" value="Exo_endo_phos"/>
    <property type="match status" value="1"/>
</dbReference>